<evidence type="ECO:0000256" key="1">
    <source>
        <dbReference type="SAM" id="MobiDB-lite"/>
    </source>
</evidence>
<dbReference type="KEGG" id="xya:ET471_02825"/>
<keyword evidence="4" id="KW-1185">Reference proteome</keyword>
<proteinExistence type="predicted"/>
<name>A0A4P6F795_9MICO</name>
<protein>
    <submittedName>
        <fullName evidence="3">Uncharacterized protein</fullName>
    </submittedName>
</protein>
<sequence length="515" mass="50705">MATSAAGLAALALFVLVLGYWVPLRVRQRQELAEARVDDRFSAGLRVLAVAARGPVPASGAATPEPLAAGLLTTGAEPVAQVAGLLEMAAGSRPAAAGAGSRSAREETPMAQAQDAARSSRRALLEARAQRARRRAAVTLLLFVATAGAWAAVPFTTLLWYGALVPTVLLVGVLALGRAAASAARRSDLRWAAELRAAERRALHARALAAGGPRAPRNRVRVTGRAVHGSSTMTQMIPRVDAPGAGRPTKADGVEAGGAVAGGMGGAVAGGSGAAVTEGSGAAVTGGSGTTVSGLGAAMAGGSVAAAVAGGPSASGSAGGGPADAGAPRATSGALSSVAVRSAAARAQLALYTQPASVVHASSAVQPASDTQPGSRAVPASADVVVPVSASPADVGAPAPGTAWEPRPVPLPTYVTKPAAPRREPRPLTGATPAVSTGWSSSPWQRVDDAGEEVGEANTSWSLGVTQSAALGPTATPAPASAGATDPVATPEPRPKTETLGLPLEQILARRRAAG</sequence>
<feature type="transmembrane region" description="Helical" evidence="2">
    <location>
        <begin position="159"/>
        <end position="181"/>
    </location>
</feature>
<keyword evidence="2" id="KW-1133">Transmembrane helix</keyword>
<gene>
    <name evidence="3" type="ORF">ET471_02825</name>
</gene>
<keyword evidence="2" id="KW-0472">Membrane</keyword>
<feature type="transmembrane region" description="Helical" evidence="2">
    <location>
        <begin position="136"/>
        <end position="153"/>
    </location>
</feature>
<feature type="compositionally biased region" description="Polar residues" evidence="1">
    <location>
        <begin position="457"/>
        <end position="467"/>
    </location>
</feature>
<dbReference type="RefSeq" id="WP_129186507.1">
    <property type="nucleotide sequence ID" value="NZ_CP035493.1"/>
</dbReference>
<evidence type="ECO:0000256" key="2">
    <source>
        <dbReference type="SAM" id="Phobius"/>
    </source>
</evidence>
<organism evidence="3 4">
    <name type="scientific">Xylanimonas protaetiae</name>
    <dbReference type="NCBI Taxonomy" id="2509457"/>
    <lineage>
        <taxon>Bacteria</taxon>
        <taxon>Bacillati</taxon>
        <taxon>Actinomycetota</taxon>
        <taxon>Actinomycetes</taxon>
        <taxon>Micrococcales</taxon>
        <taxon>Promicromonosporaceae</taxon>
        <taxon>Xylanimonas</taxon>
    </lineage>
</organism>
<keyword evidence="2" id="KW-0812">Transmembrane</keyword>
<feature type="compositionally biased region" description="Polar residues" evidence="1">
    <location>
        <begin position="434"/>
        <end position="444"/>
    </location>
</feature>
<dbReference type="Proteomes" id="UP000292118">
    <property type="component" value="Chromosome"/>
</dbReference>
<feature type="compositionally biased region" description="Low complexity" evidence="1">
    <location>
        <begin position="468"/>
        <end position="485"/>
    </location>
</feature>
<evidence type="ECO:0000313" key="3">
    <source>
        <dbReference type="EMBL" id="QAY69107.1"/>
    </source>
</evidence>
<feature type="region of interest" description="Disordered" evidence="1">
    <location>
        <begin position="96"/>
        <end position="117"/>
    </location>
</feature>
<accession>A0A4P6F795</accession>
<dbReference type="AlphaFoldDB" id="A0A4P6F795"/>
<evidence type="ECO:0000313" key="4">
    <source>
        <dbReference type="Proteomes" id="UP000292118"/>
    </source>
</evidence>
<feature type="region of interest" description="Disordered" evidence="1">
    <location>
        <begin position="309"/>
        <end position="330"/>
    </location>
</feature>
<dbReference type="OrthoDB" id="3260885at2"/>
<feature type="region of interest" description="Disordered" evidence="1">
    <location>
        <begin position="416"/>
        <end position="515"/>
    </location>
</feature>
<feature type="transmembrane region" description="Helical" evidence="2">
    <location>
        <begin position="6"/>
        <end position="24"/>
    </location>
</feature>
<dbReference type="EMBL" id="CP035493">
    <property type="protein sequence ID" value="QAY69107.1"/>
    <property type="molecule type" value="Genomic_DNA"/>
</dbReference>
<reference evidence="3 4" key="1">
    <citation type="submission" date="2019-01" db="EMBL/GenBank/DDBJ databases">
        <title>Genome sequencing of strain FW10M-9.</title>
        <authorList>
            <person name="Heo J."/>
            <person name="Kim S.-J."/>
            <person name="Kim J.-S."/>
            <person name="Hong S.-B."/>
            <person name="Kwon S.-W."/>
        </authorList>
    </citation>
    <scope>NUCLEOTIDE SEQUENCE [LARGE SCALE GENOMIC DNA]</scope>
    <source>
        <strain evidence="3 4">FW10M-9</strain>
    </source>
</reference>